<proteinExistence type="predicted"/>
<organism evidence="1 2">
    <name type="scientific">Mucuna pruriens</name>
    <name type="common">Velvet bean</name>
    <name type="synonym">Dolichos pruriens</name>
    <dbReference type="NCBI Taxonomy" id="157652"/>
    <lineage>
        <taxon>Eukaryota</taxon>
        <taxon>Viridiplantae</taxon>
        <taxon>Streptophyta</taxon>
        <taxon>Embryophyta</taxon>
        <taxon>Tracheophyta</taxon>
        <taxon>Spermatophyta</taxon>
        <taxon>Magnoliopsida</taxon>
        <taxon>eudicotyledons</taxon>
        <taxon>Gunneridae</taxon>
        <taxon>Pentapetalae</taxon>
        <taxon>rosids</taxon>
        <taxon>fabids</taxon>
        <taxon>Fabales</taxon>
        <taxon>Fabaceae</taxon>
        <taxon>Papilionoideae</taxon>
        <taxon>50 kb inversion clade</taxon>
        <taxon>NPAAA clade</taxon>
        <taxon>indigoferoid/millettioid clade</taxon>
        <taxon>Phaseoleae</taxon>
        <taxon>Mucuna</taxon>
    </lineage>
</organism>
<name>A0A371GWK7_MUCPR</name>
<reference evidence="1" key="1">
    <citation type="submission" date="2018-05" db="EMBL/GenBank/DDBJ databases">
        <title>Draft genome of Mucuna pruriens seed.</title>
        <authorList>
            <person name="Nnadi N.E."/>
            <person name="Vos R."/>
            <person name="Hasami M.H."/>
            <person name="Devisetty U.K."/>
            <person name="Aguiy J.C."/>
        </authorList>
    </citation>
    <scope>NUCLEOTIDE SEQUENCE [LARGE SCALE GENOMIC DNA]</scope>
    <source>
        <strain evidence="1">JCA_2017</strain>
    </source>
</reference>
<sequence>CINTNGVGFIPKGMFTKNFTNFDSIVDLGIMVCLVDLHAATPPPSVNTYPLVDFVTPFYPEYLN</sequence>
<dbReference type="OrthoDB" id="1749943at2759"/>
<gene>
    <name evidence="1" type="ORF">CR513_22622</name>
</gene>
<keyword evidence="2" id="KW-1185">Reference proteome</keyword>
<dbReference type="AlphaFoldDB" id="A0A371GWK7"/>
<evidence type="ECO:0000313" key="2">
    <source>
        <dbReference type="Proteomes" id="UP000257109"/>
    </source>
</evidence>
<accession>A0A371GWK7</accession>
<protein>
    <submittedName>
        <fullName evidence="1">Uncharacterized protein</fullName>
    </submittedName>
</protein>
<dbReference type="EMBL" id="QJKJ01004248">
    <property type="protein sequence ID" value="RDX94935.1"/>
    <property type="molecule type" value="Genomic_DNA"/>
</dbReference>
<feature type="non-terminal residue" evidence="1">
    <location>
        <position position="1"/>
    </location>
</feature>
<evidence type="ECO:0000313" key="1">
    <source>
        <dbReference type="EMBL" id="RDX94935.1"/>
    </source>
</evidence>
<comment type="caution">
    <text evidence="1">The sequence shown here is derived from an EMBL/GenBank/DDBJ whole genome shotgun (WGS) entry which is preliminary data.</text>
</comment>
<dbReference type="Proteomes" id="UP000257109">
    <property type="component" value="Unassembled WGS sequence"/>
</dbReference>